<dbReference type="Proteomes" id="UP000596742">
    <property type="component" value="Unassembled WGS sequence"/>
</dbReference>
<dbReference type="InterPro" id="IPR005312">
    <property type="entry name" value="DUF1759"/>
</dbReference>
<organism evidence="1 2">
    <name type="scientific">Mytilus galloprovincialis</name>
    <name type="common">Mediterranean mussel</name>
    <dbReference type="NCBI Taxonomy" id="29158"/>
    <lineage>
        <taxon>Eukaryota</taxon>
        <taxon>Metazoa</taxon>
        <taxon>Spiralia</taxon>
        <taxon>Lophotrochozoa</taxon>
        <taxon>Mollusca</taxon>
        <taxon>Bivalvia</taxon>
        <taxon>Autobranchia</taxon>
        <taxon>Pteriomorphia</taxon>
        <taxon>Mytilida</taxon>
        <taxon>Mytiloidea</taxon>
        <taxon>Mytilidae</taxon>
        <taxon>Mytilinae</taxon>
        <taxon>Mytilus</taxon>
    </lineage>
</organism>
<dbReference type="EMBL" id="UYJE01006580">
    <property type="protein sequence ID" value="VDI47219.1"/>
    <property type="molecule type" value="Genomic_DNA"/>
</dbReference>
<evidence type="ECO:0000313" key="1">
    <source>
        <dbReference type="EMBL" id="VDI47219.1"/>
    </source>
</evidence>
<proteinExistence type="predicted"/>
<reference evidence="1" key="1">
    <citation type="submission" date="2018-11" db="EMBL/GenBank/DDBJ databases">
        <authorList>
            <person name="Alioto T."/>
            <person name="Alioto T."/>
        </authorList>
    </citation>
    <scope>NUCLEOTIDE SEQUENCE</scope>
</reference>
<accession>A0A8B6FAJ2</accession>
<gene>
    <name evidence="1" type="ORF">MGAL_10B008145</name>
</gene>
<dbReference type="AlphaFoldDB" id="A0A8B6FAJ2"/>
<name>A0A8B6FAJ2_MYTGA</name>
<keyword evidence="2" id="KW-1185">Reference proteome</keyword>
<dbReference type="Pfam" id="PF03564">
    <property type="entry name" value="DUF1759"/>
    <property type="match status" value="1"/>
</dbReference>
<dbReference type="OrthoDB" id="5978872at2759"/>
<evidence type="ECO:0000313" key="2">
    <source>
        <dbReference type="Proteomes" id="UP000596742"/>
    </source>
</evidence>
<sequence>METKLKATRAGNRAAVTKLWTKFEELKENPDDVEMEKFKAIEDAVNQKKKILHDLNEKMIEVLHEDHIEQEIANSEVLRLTPIQKLKAQLEGSAAETVEGFALTNGNYESAVNLLRDRFRQPSKLIHAYMKALMNLPATS</sequence>
<comment type="caution">
    <text evidence="1">The sequence shown here is derived from an EMBL/GenBank/DDBJ whole genome shotgun (WGS) entry which is preliminary data.</text>
</comment>
<protein>
    <submittedName>
        <fullName evidence="1">Uncharacterized protein</fullName>
    </submittedName>
</protein>